<accession>A0A0C5W5V5</accession>
<reference evidence="1 2" key="1">
    <citation type="submission" date="2014-01" db="EMBL/GenBank/DDBJ databases">
        <title>Full genme sequencing of cellulolytic bacterium Gynuella sunshinyii YC6258T gen. nov., sp. nov.</title>
        <authorList>
            <person name="Khan H."/>
            <person name="Chung E.J."/>
            <person name="Chung Y.R."/>
        </authorList>
    </citation>
    <scope>NUCLEOTIDE SEQUENCE [LARGE SCALE GENOMIC DNA]</scope>
    <source>
        <strain evidence="1 2">YC6258</strain>
    </source>
</reference>
<protein>
    <submittedName>
        <fullName evidence="1">Uncharacterized protein</fullName>
    </submittedName>
</protein>
<dbReference type="Proteomes" id="UP000032266">
    <property type="component" value="Chromosome"/>
</dbReference>
<gene>
    <name evidence="1" type="ORF">YC6258_05960</name>
</gene>
<keyword evidence="2" id="KW-1185">Reference proteome</keyword>
<dbReference type="EMBL" id="CP007142">
    <property type="protein sequence ID" value="AJQ97984.1"/>
    <property type="molecule type" value="Genomic_DNA"/>
</dbReference>
<dbReference type="STRING" id="1445510.YC6258_05960"/>
<proteinExistence type="predicted"/>
<name>A0A0C5W5V5_9GAMM</name>
<dbReference type="AlphaFoldDB" id="A0A0C5W5V5"/>
<dbReference type="KEGG" id="gsn:YC6258_05960"/>
<evidence type="ECO:0000313" key="2">
    <source>
        <dbReference type="Proteomes" id="UP000032266"/>
    </source>
</evidence>
<organism evidence="1 2">
    <name type="scientific">Gynuella sunshinyii YC6258</name>
    <dbReference type="NCBI Taxonomy" id="1445510"/>
    <lineage>
        <taxon>Bacteria</taxon>
        <taxon>Pseudomonadati</taxon>
        <taxon>Pseudomonadota</taxon>
        <taxon>Gammaproteobacteria</taxon>
        <taxon>Oceanospirillales</taxon>
        <taxon>Saccharospirillaceae</taxon>
        <taxon>Gynuella</taxon>
    </lineage>
</organism>
<dbReference type="HOGENOM" id="CLU_3007939_0_0_6"/>
<sequence length="56" mass="6170">MVAGTHAQLIRIIGKNQPNSGLENGKIRIVSHFGILVLTKLWQPADNTLSYQSLNL</sequence>
<evidence type="ECO:0000313" key="1">
    <source>
        <dbReference type="EMBL" id="AJQ97984.1"/>
    </source>
</evidence>